<dbReference type="InterPro" id="IPR036259">
    <property type="entry name" value="MFS_trans_sf"/>
</dbReference>
<gene>
    <name evidence="6" type="ORF">JQX41_16940</name>
    <name evidence="7" type="ORF">JQX48_16955</name>
</gene>
<evidence type="ECO:0000313" key="6">
    <source>
        <dbReference type="EMBL" id="MBM2414007.1"/>
    </source>
</evidence>
<feature type="transmembrane region" description="Helical" evidence="5">
    <location>
        <begin position="56"/>
        <end position="75"/>
    </location>
</feature>
<evidence type="ECO:0000256" key="1">
    <source>
        <dbReference type="ARBA" id="ARBA00022692"/>
    </source>
</evidence>
<dbReference type="Proteomes" id="UP000755667">
    <property type="component" value="Unassembled WGS sequence"/>
</dbReference>
<dbReference type="EMBL" id="JAFBXF010000012">
    <property type="protein sequence ID" value="MBM2418677.1"/>
    <property type="molecule type" value="Genomic_DNA"/>
</dbReference>
<protein>
    <submittedName>
        <fullName evidence="6">MFS transporter</fullName>
    </submittedName>
</protein>
<keyword evidence="1 5" id="KW-0812">Transmembrane</keyword>
<evidence type="ECO:0000256" key="3">
    <source>
        <dbReference type="ARBA" id="ARBA00023136"/>
    </source>
</evidence>
<dbReference type="OrthoDB" id="9808182at2"/>
<feature type="transmembrane region" description="Helical" evidence="5">
    <location>
        <begin position="21"/>
        <end position="44"/>
    </location>
</feature>
<evidence type="ECO:0000313" key="7">
    <source>
        <dbReference type="EMBL" id="MBM2418677.1"/>
    </source>
</evidence>
<accession>A0A9Q2PDV1</accession>
<keyword evidence="3 5" id="KW-0472">Membrane</keyword>
<feature type="transmembrane region" description="Helical" evidence="5">
    <location>
        <begin position="82"/>
        <end position="99"/>
    </location>
</feature>
<comment type="caution">
    <text evidence="6">The sequence shown here is derived from an EMBL/GenBank/DDBJ whole genome shotgun (WGS) entry which is preliminary data.</text>
</comment>
<feature type="transmembrane region" description="Helical" evidence="5">
    <location>
        <begin position="105"/>
        <end position="133"/>
    </location>
</feature>
<feature type="transmembrane region" description="Helical" evidence="5">
    <location>
        <begin position="355"/>
        <end position="387"/>
    </location>
</feature>
<feature type="transmembrane region" description="Helical" evidence="5">
    <location>
        <begin position="171"/>
        <end position="191"/>
    </location>
</feature>
<feature type="transmembrane region" description="Helical" evidence="5">
    <location>
        <begin position="145"/>
        <end position="165"/>
    </location>
</feature>
<proteinExistence type="predicted"/>
<dbReference type="GO" id="GO:0022857">
    <property type="term" value="F:transmembrane transporter activity"/>
    <property type="evidence" value="ECO:0007669"/>
    <property type="project" value="InterPro"/>
</dbReference>
<dbReference type="SUPFAM" id="SSF103473">
    <property type="entry name" value="MFS general substrate transporter"/>
    <property type="match status" value="1"/>
</dbReference>
<name>A0A9Q2PDV1_9RHOB</name>
<dbReference type="EMBL" id="JAFBXE010000012">
    <property type="protein sequence ID" value="MBM2414007.1"/>
    <property type="molecule type" value="Genomic_DNA"/>
</dbReference>
<feature type="region of interest" description="Disordered" evidence="4">
    <location>
        <begin position="394"/>
        <end position="425"/>
    </location>
</feature>
<dbReference type="AlphaFoldDB" id="A0A9Q2PDV1"/>
<feature type="transmembrane region" description="Helical" evidence="5">
    <location>
        <begin position="287"/>
        <end position="307"/>
    </location>
</feature>
<dbReference type="Proteomes" id="UP000809440">
    <property type="component" value="Unassembled WGS sequence"/>
</dbReference>
<evidence type="ECO:0000313" key="9">
    <source>
        <dbReference type="Proteomes" id="UP000809440"/>
    </source>
</evidence>
<feature type="transmembrane region" description="Helical" evidence="5">
    <location>
        <begin position="220"/>
        <end position="244"/>
    </location>
</feature>
<evidence type="ECO:0000256" key="4">
    <source>
        <dbReference type="SAM" id="MobiDB-lite"/>
    </source>
</evidence>
<dbReference type="Gene3D" id="1.20.1250.20">
    <property type="entry name" value="MFS general substrate transporter like domains"/>
    <property type="match status" value="1"/>
</dbReference>
<feature type="transmembrane region" description="Helical" evidence="5">
    <location>
        <begin position="256"/>
        <end position="275"/>
    </location>
</feature>
<keyword evidence="9" id="KW-1185">Reference proteome</keyword>
<dbReference type="RefSeq" id="WP_085628127.1">
    <property type="nucleotide sequence ID" value="NZ_JAFBWU010000012.1"/>
</dbReference>
<reference evidence="6 9" key="1">
    <citation type="submission" date="2021-01" db="EMBL/GenBank/DDBJ databases">
        <title>Diatom-associated Roseobacters Show Island Model of Population Structure.</title>
        <authorList>
            <person name="Qu L."/>
            <person name="Feng X."/>
            <person name="Chen Y."/>
            <person name="Li L."/>
            <person name="Wang X."/>
            <person name="Hu Z."/>
            <person name="Wang H."/>
            <person name="Luo H."/>
        </authorList>
    </citation>
    <scope>NUCLEOTIDE SEQUENCE</scope>
    <source>
        <strain evidence="7 9">CC28-63</strain>
        <strain evidence="6">CC28-69</strain>
    </source>
</reference>
<sequence>MHERRIPEWLRHAPAPSVRGFAMLAAAEAVARGILISVFPLRMYQALQDAALVSQVYFLIGIASLLTGLLVPFLARFLPRRWVYVSGACCFIAGSLLAIDGSAMATIIGLTLTSAATVTTFVCFNAYVLDYIAKIELGRCETSRMFYSAAGWTVGPVLGVVLLKWWEPAPFLVAAVASSTMLLMFLAMRMGNGKLITKSRRAPTNPLGFLPRFFAQPRLVAGWLFAVIRSCGWWVYVVYLPIFAIQSGLGEQLGGIALSISNAALFVTPFMLRFMQRFSIRHAVRTGFLMSGLLFGVAALLSGLPWLTVLCLMSGSFFLILLDVSAGLPFLLAVKPSERTEMSAVYSSFRDVSGILTPGVAWLVLLVAPLAAIFGAGATALVGAWALSSKLPTRLGKTGSRPVPLPEPAHTDMVPPSAKEATGSA</sequence>
<dbReference type="InterPro" id="IPR011701">
    <property type="entry name" value="MFS"/>
</dbReference>
<evidence type="ECO:0000313" key="8">
    <source>
        <dbReference type="Proteomes" id="UP000755667"/>
    </source>
</evidence>
<organism evidence="6 8">
    <name type="scientific">Marivita cryptomonadis</name>
    <dbReference type="NCBI Taxonomy" id="505252"/>
    <lineage>
        <taxon>Bacteria</taxon>
        <taxon>Pseudomonadati</taxon>
        <taxon>Pseudomonadota</taxon>
        <taxon>Alphaproteobacteria</taxon>
        <taxon>Rhodobacterales</taxon>
        <taxon>Roseobacteraceae</taxon>
        <taxon>Marivita</taxon>
    </lineage>
</organism>
<evidence type="ECO:0000256" key="2">
    <source>
        <dbReference type="ARBA" id="ARBA00022989"/>
    </source>
</evidence>
<feature type="transmembrane region" description="Helical" evidence="5">
    <location>
        <begin position="313"/>
        <end position="334"/>
    </location>
</feature>
<dbReference type="GeneID" id="62639858"/>
<dbReference type="Pfam" id="PF07690">
    <property type="entry name" value="MFS_1"/>
    <property type="match status" value="1"/>
</dbReference>
<evidence type="ECO:0000256" key="5">
    <source>
        <dbReference type="SAM" id="Phobius"/>
    </source>
</evidence>
<keyword evidence="2 5" id="KW-1133">Transmembrane helix</keyword>